<dbReference type="PROSITE" id="PS50850">
    <property type="entry name" value="MFS"/>
    <property type="match status" value="1"/>
</dbReference>
<dbReference type="InterPro" id="IPR036259">
    <property type="entry name" value="MFS_trans_sf"/>
</dbReference>
<evidence type="ECO:0000256" key="4">
    <source>
        <dbReference type="ARBA" id="ARBA00023136"/>
    </source>
</evidence>
<dbReference type="PANTHER" id="PTHR23508">
    <property type="entry name" value="CARBOXYLIC ACID TRANSPORTER PROTEIN HOMOLOG"/>
    <property type="match status" value="1"/>
</dbReference>
<dbReference type="SUPFAM" id="SSF103473">
    <property type="entry name" value="MFS general substrate transporter"/>
    <property type="match status" value="1"/>
</dbReference>
<feature type="transmembrane region" description="Helical" evidence="5">
    <location>
        <begin position="364"/>
        <end position="382"/>
    </location>
</feature>
<proteinExistence type="predicted"/>
<dbReference type="EMBL" id="CP045644">
    <property type="protein sequence ID" value="QFZ84702.1"/>
    <property type="molecule type" value="Genomic_DNA"/>
</dbReference>
<feature type="transmembrane region" description="Helical" evidence="5">
    <location>
        <begin position="417"/>
        <end position="443"/>
    </location>
</feature>
<dbReference type="GO" id="GO:0046943">
    <property type="term" value="F:carboxylic acid transmembrane transporter activity"/>
    <property type="evidence" value="ECO:0007669"/>
    <property type="project" value="TreeGrafter"/>
</dbReference>
<feature type="domain" description="Major facilitator superfamily (MFS) profile" evidence="6">
    <location>
        <begin position="93"/>
        <end position="507"/>
    </location>
</feature>
<dbReference type="InterPro" id="IPR020846">
    <property type="entry name" value="MFS_dom"/>
</dbReference>
<dbReference type="PROSITE" id="PS00217">
    <property type="entry name" value="SUGAR_TRANSPORT_2"/>
    <property type="match status" value="1"/>
</dbReference>
<sequence length="526" mass="56000">MPCNFVSSRNKATAIWCRRLTWYPGSCSNSAVIVLKGAKGLHGRSPKIIRLHLSSAYLLTAHLLSFKAMAEAPTIDVSRLIDDRRINRFNVKLLVISFLFVLLDGYELTAAAFAAPYLVREWEITSLAALGPVFSASLVGVAFGAPLFGYVGDRFGRKVAIIGSCLLFGAFTLACIKASSSTELLYLRFLAGIGIGGLLPNITALNGEFAPRRIRATLIIIMFTGLTFGGALPGLISATLVPTYGWQVLFLIGGVAPIAFAILAIFLLPESLKFLVLNKRSRKSIVDIVRALSPTLAIGLNTRFVVQGESGYSGFRPKLLFTGRLAYLTPLLWVMFICCQMAFYFTNSWLPTVLATAQVTASHAAIATSIFQIGGTIGGLALARPLDKHGFKPVAVLFALSLPIVGSLGFLTGKEPLLMAGVFFAGFCLLGLQLGLNAASALIYPTAFRANGSGWAFAIGRVGAVSGPILGGVLLAMNLPLHHVFLLLLIPLGVGTAASVVITRLSGSGFQDGTRVEATTRQGNRE</sequence>
<feature type="transmembrane region" description="Helical" evidence="5">
    <location>
        <begin position="455"/>
        <end position="477"/>
    </location>
</feature>
<feature type="transmembrane region" description="Helical" evidence="5">
    <location>
        <begin position="159"/>
        <end position="179"/>
    </location>
</feature>
<evidence type="ECO:0000259" key="6">
    <source>
        <dbReference type="PROSITE" id="PS50850"/>
    </source>
</evidence>
<feature type="transmembrane region" description="Helical" evidence="5">
    <location>
        <begin position="185"/>
        <end position="204"/>
    </location>
</feature>
<dbReference type="Pfam" id="PF07690">
    <property type="entry name" value="MFS_1"/>
    <property type="match status" value="1"/>
</dbReference>
<name>A0A5Q0M8H6_VARPD</name>
<feature type="transmembrane region" description="Helical" evidence="5">
    <location>
        <begin position="216"/>
        <end position="236"/>
    </location>
</feature>
<feature type="transmembrane region" description="Helical" evidence="5">
    <location>
        <begin position="248"/>
        <end position="268"/>
    </location>
</feature>
<feature type="transmembrane region" description="Helical" evidence="5">
    <location>
        <begin position="325"/>
        <end position="344"/>
    </location>
</feature>
<dbReference type="Gene3D" id="1.20.1250.20">
    <property type="entry name" value="MFS general substrate transporter like domains"/>
    <property type="match status" value="1"/>
</dbReference>
<evidence type="ECO:0000256" key="5">
    <source>
        <dbReference type="SAM" id="Phobius"/>
    </source>
</evidence>
<keyword evidence="4 5" id="KW-0472">Membrane</keyword>
<keyword evidence="3 5" id="KW-1133">Transmembrane helix</keyword>
<feature type="transmembrane region" description="Helical" evidence="5">
    <location>
        <begin position="394"/>
        <end position="411"/>
    </location>
</feature>
<evidence type="ECO:0000313" key="7">
    <source>
        <dbReference type="EMBL" id="QFZ84702.1"/>
    </source>
</evidence>
<feature type="transmembrane region" description="Helical" evidence="5">
    <location>
        <begin position="483"/>
        <end position="505"/>
    </location>
</feature>
<evidence type="ECO:0000313" key="8">
    <source>
        <dbReference type="Proteomes" id="UP000326780"/>
    </source>
</evidence>
<reference evidence="7 8" key="1">
    <citation type="submission" date="2019-10" db="EMBL/GenBank/DDBJ databases">
        <title>Complete genome sequence of Variovorax paradoxus 5C-2.</title>
        <authorList>
            <person name="Gogoleva N.E."/>
            <person name="Balkin A.S."/>
        </authorList>
    </citation>
    <scope>NUCLEOTIDE SEQUENCE [LARGE SCALE GENOMIC DNA]</scope>
    <source>
        <strain evidence="7 8">5C-2</strain>
    </source>
</reference>
<protein>
    <submittedName>
        <fullName evidence="7">MFS transporter</fullName>
    </submittedName>
</protein>
<comment type="subcellular location">
    <subcellularLocation>
        <location evidence="1">Membrane</location>
        <topology evidence="1">Multi-pass membrane protein</topology>
    </subcellularLocation>
</comment>
<keyword evidence="2 5" id="KW-0812">Transmembrane</keyword>
<dbReference type="PANTHER" id="PTHR23508:SF10">
    <property type="entry name" value="CARBOXYLIC ACID TRANSPORTER PROTEIN HOMOLOG"/>
    <property type="match status" value="1"/>
</dbReference>
<feature type="transmembrane region" description="Helical" evidence="5">
    <location>
        <begin position="127"/>
        <end position="152"/>
    </location>
</feature>
<evidence type="ECO:0000256" key="2">
    <source>
        <dbReference type="ARBA" id="ARBA00022692"/>
    </source>
</evidence>
<dbReference type="Proteomes" id="UP000326780">
    <property type="component" value="Chromosome"/>
</dbReference>
<feature type="transmembrane region" description="Helical" evidence="5">
    <location>
        <begin position="93"/>
        <end position="115"/>
    </location>
</feature>
<gene>
    <name evidence="7" type="ORF">GFK26_18975</name>
</gene>
<dbReference type="AlphaFoldDB" id="A0A5Q0M8H6"/>
<evidence type="ECO:0000256" key="3">
    <source>
        <dbReference type="ARBA" id="ARBA00022989"/>
    </source>
</evidence>
<dbReference type="GO" id="GO:0005886">
    <property type="term" value="C:plasma membrane"/>
    <property type="evidence" value="ECO:0007669"/>
    <property type="project" value="TreeGrafter"/>
</dbReference>
<organism evidence="7 8">
    <name type="scientific">Variovorax paradoxus</name>
    <dbReference type="NCBI Taxonomy" id="34073"/>
    <lineage>
        <taxon>Bacteria</taxon>
        <taxon>Pseudomonadati</taxon>
        <taxon>Pseudomonadota</taxon>
        <taxon>Betaproteobacteria</taxon>
        <taxon>Burkholderiales</taxon>
        <taxon>Comamonadaceae</taxon>
        <taxon>Variovorax</taxon>
    </lineage>
</organism>
<dbReference type="CDD" id="cd17365">
    <property type="entry name" value="MFS_PcaK_like"/>
    <property type="match status" value="1"/>
</dbReference>
<accession>A0A5Q0M8H6</accession>
<dbReference type="InterPro" id="IPR011701">
    <property type="entry name" value="MFS"/>
</dbReference>
<dbReference type="InterPro" id="IPR005829">
    <property type="entry name" value="Sugar_transporter_CS"/>
</dbReference>
<evidence type="ECO:0000256" key="1">
    <source>
        <dbReference type="ARBA" id="ARBA00004141"/>
    </source>
</evidence>